<reference evidence="3 4" key="1">
    <citation type="submission" date="2011-05" db="EMBL/GenBank/DDBJ databases">
        <authorList>
            <person name="Muzny D."/>
            <person name="Qin X."/>
            <person name="Deng J."/>
            <person name="Jiang H."/>
            <person name="Liu Y."/>
            <person name="Qu J."/>
            <person name="Song X.-Z."/>
            <person name="Zhang L."/>
            <person name="Thornton R."/>
            <person name="Coyle M."/>
            <person name="Francisco L."/>
            <person name="Jackson L."/>
            <person name="Javaid M."/>
            <person name="Korchina V."/>
            <person name="Kovar C."/>
            <person name="Mata R."/>
            <person name="Mathew T."/>
            <person name="Ngo R."/>
            <person name="Nguyen L."/>
            <person name="Nguyen N."/>
            <person name="Okwuonu G."/>
            <person name="Ongeri F."/>
            <person name="Pham C."/>
            <person name="Simmons D."/>
            <person name="Wilczek-Boney K."/>
            <person name="Hale W."/>
            <person name="Jakkamsetti A."/>
            <person name="Pham P."/>
            <person name="Ruth R."/>
            <person name="San Lucas F."/>
            <person name="Warren J."/>
            <person name="Zhang J."/>
            <person name="Zhao Z."/>
            <person name="Zhou C."/>
            <person name="Zhu D."/>
            <person name="Lee S."/>
            <person name="Bess C."/>
            <person name="Blankenburg K."/>
            <person name="Forbes L."/>
            <person name="Fu Q."/>
            <person name="Gubbala S."/>
            <person name="Hirani K."/>
            <person name="Jayaseelan J.C."/>
            <person name="Lara F."/>
            <person name="Munidasa M."/>
            <person name="Palculict T."/>
            <person name="Patil S."/>
            <person name="Pu L.-L."/>
            <person name="Saada N."/>
            <person name="Tang L."/>
            <person name="Weissenberger G."/>
            <person name="Zhu Y."/>
            <person name="Hemphill L."/>
            <person name="Shang Y."/>
            <person name="Youmans B."/>
            <person name="Ayvaz T."/>
            <person name="Ross M."/>
            <person name="Santibanez J."/>
            <person name="Aqrawi P."/>
            <person name="Gross S."/>
            <person name="Joshi V."/>
            <person name="Fowler G."/>
            <person name="Nazareth L."/>
            <person name="Reid J."/>
            <person name="Worley K."/>
            <person name="Petrosino J."/>
            <person name="Highlander S."/>
            <person name="Gibbs R."/>
        </authorList>
    </citation>
    <scope>NUCLEOTIDE SEQUENCE [LARGE SCALE GENOMIC DNA]</scope>
    <source>
        <strain evidence="3 4">871</strain>
    </source>
</reference>
<accession>G4CFA7</accession>
<feature type="signal peptide" evidence="2">
    <location>
        <begin position="1"/>
        <end position="20"/>
    </location>
</feature>
<dbReference type="RefSeq" id="WP_009117990.1">
    <property type="nucleotide sequence ID" value="NZ_JH164926.1"/>
</dbReference>
<dbReference type="SUPFAM" id="SSF48452">
    <property type="entry name" value="TPR-like"/>
    <property type="match status" value="1"/>
</dbReference>
<dbReference type="STRING" id="1032488.HMPREF9371_0296"/>
<dbReference type="InterPro" id="IPR019734">
    <property type="entry name" value="TPR_rpt"/>
</dbReference>
<dbReference type="AlphaFoldDB" id="G4CFA7"/>
<feature type="region of interest" description="Disordered" evidence="1">
    <location>
        <begin position="66"/>
        <end position="102"/>
    </location>
</feature>
<evidence type="ECO:0000256" key="1">
    <source>
        <dbReference type="SAM" id="MobiDB-lite"/>
    </source>
</evidence>
<comment type="caution">
    <text evidence="3">The sequence shown here is derived from an EMBL/GenBank/DDBJ whole genome shotgun (WGS) entry which is preliminary data.</text>
</comment>
<name>G4CFA7_9NEIS</name>
<dbReference type="HOGENOM" id="CLU_109331_0_0_4"/>
<evidence type="ECO:0000256" key="2">
    <source>
        <dbReference type="SAM" id="SignalP"/>
    </source>
</evidence>
<gene>
    <name evidence="3" type="ORF">HMPREF9371_0296</name>
</gene>
<dbReference type="InterPro" id="IPR011990">
    <property type="entry name" value="TPR-like_helical_dom_sf"/>
</dbReference>
<proteinExistence type="predicted"/>
<feature type="chain" id="PRO_5003462174" evidence="2">
    <location>
        <begin position="21"/>
        <end position="221"/>
    </location>
</feature>
<dbReference type="Proteomes" id="UP000003019">
    <property type="component" value="Unassembled WGS sequence"/>
</dbReference>
<keyword evidence="2" id="KW-0732">Signal</keyword>
<dbReference type="EMBL" id="AGAY01000009">
    <property type="protein sequence ID" value="EGY53481.1"/>
    <property type="molecule type" value="Genomic_DNA"/>
</dbReference>
<organism evidence="3 4">
    <name type="scientific">Neisseria shayeganii 871</name>
    <dbReference type="NCBI Taxonomy" id="1032488"/>
    <lineage>
        <taxon>Bacteria</taxon>
        <taxon>Pseudomonadati</taxon>
        <taxon>Pseudomonadota</taxon>
        <taxon>Betaproteobacteria</taxon>
        <taxon>Neisseriales</taxon>
        <taxon>Neisseriaceae</taxon>
        <taxon>Neisseria</taxon>
    </lineage>
</organism>
<keyword evidence="4" id="KW-1185">Reference proteome</keyword>
<protein>
    <submittedName>
        <fullName evidence="3">Uncharacterized protein</fullName>
    </submittedName>
</protein>
<evidence type="ECO:0000313" key="4">
    <source>
        <dbReference type="Proteomes" id="UP000003019"/>
    </source>
</evidence>
<sequence>MRLTAVFAALLGLSACGSLTPVPHPPATEHAPADQRIDIQLNAHTEQIGQLQQQISELRQQIAELQNKQQAAPAADSRPARGSTATPAAPVPAAAAQNSHDQAYRQARSLYQNGLYRQALHHLSFAERNGSGSQTEQNALFLMMQSHEKLRNCESVIISGQRFATRFAANPKAAEALYSVGSCQWNMQQRDIARDTWRKLMQTYPNSPAARRAHQRIQNNR</sequence>
<dbReference type="PATRIC" id="fig|1032488.3.peg.274"/>
<dbReference type="Pfam" id="PF13174">
    <property type="entry name" value="TPR_6"/>
    <property type="match status" value="1"/>
</dbReference>
<evidence type="ECO:0000313" key="3">
    <source>
        <dbReference type="EMBL" id="EGY53481.1"/>
    </source>
</evidence>
<dbReference type="Gene3D" id="1.25.40.10">
    <property type="entry name" value="Tetratricopeptide repeat domain"/>
    <property type="match status" value="1"/>
</dbReference>
<dbReference type="PROSITE" id="PS51257">
    <property type="entry name" value="PROKAR_LIPOPROTEIN"/>
    <property type="match status" value="1"/>
</dbReference>
<dbReference type="OrthoDB" id="8606932at2"/>
<feature type="compositionally biased region" description="Low complexity" evidence="1">
    <location>
        <begin position="84"/>
        <end position="96"/>
    </location>
</feature>